<organism evidence="2 3">
    <name type="scientific">Winogradskyella poriferorum</name>
    <dbReference type="NCBI Taxonomy" id="307627"/>
    <lineage>
        <taxon>Bacteria</taxon>
        <taxon>Pseudomonadati</taxon>
        <taxon>Bacteroidota</taxon>
        <taxon>Flavobacteriia</taxon>
        <taxon>Flavobacteriales</taxon>
        <taxon>Flavobacteriaceae</taxon>
        <taxon>Winogradskyella</taxon>
    </lineage>
</organism>
<comment type="caution">
    <text evidence="2">The sequence shown here is derived from an EMBL/GenBank/DDBJ whole genome shotgun (WGS) entry which is preliminary data.</text>
</comment>
<feature type="chain" id="PRO_5045293903" evidence="1">
    <location>
        <begin position="20"/>
        <end position="153"/>
    </location>
</feature>
<name>A0ABU7W9W9_9FLAO</name>
<sequence length="153" mass="17968">MKKILTIFLLILLPLCSFGQKKNNKVSQKVIKFKDNVDLPLTSKEKLQIDEVYGEYAEKYVYNDSHRLKAIKHLLRNRVEIKTIGEEENKKPYVLLSKIPLNTAFVKNLKRDSNFNLNDFNPLKYNFNLFTKNGGMYRVDGTNTYIIIKSQYQ</sequence>
<evidence type="ECO:0000256" key="1">
    <source>
        <dbReference type="SAM" id="SignalP"/>
    </source>
</evidence>
<protein>
    <submittedName>
        <fullName evidence="2">Uncharacterized protein</fullName>
    </submittedName>
</protein>
<keyword evidence="3" id="KW-1185">Reference proteome</keyword>
<accession>A0ABU7W9W9</accession>
<dbReference type="Proteomes" id="UP001356704">
    <property type="component" value="Unassembled WGS sequence"/>
</dbReference>
<proteinExistence type="predicted"/>
<gene>
    <name evidence="2" type="ORF">V1468_14830</name>
</gene>
<keyword evidence="1" id="KW-0732">Signal</keyword>
<evidence type="ECO:0000313" key="3">
    <source>
        <dbReference type="Proteomes" id="UP001356704"/>
    </source>
</evidence>
<dbReference type="RefSeq" id="WP_331810989.1">
    <property type="nucleotide sequence ID" value="NZ_JAZHOU010000006.1"/>
</dbReference>
<dbReference type="EMBL" id="JAZHOU010000006">
    <property type="protein sequence ID" value="MEF3080288.1"/>
    <property type="molecule type" value="Genomic_DNA"/>
</dbReference>
<evidence type="ECO:0000313" key="2">
    <source>
        <dbReference type="EMBL" id="MEF3080288.1"/>
    </source>
</evidence>
<reference evidence="2 3" key="1">
    <citation type="submission" date="2024-02" db="EMBL/GenBank/DDBJ databases">
        <title>Winogradskyella poriferorum JCM 12885.</title>
        <authorList>
            <person name="Zhang D.-F."/>
            <person name="Fu Z.-Y."/>
        </authorList>
    </citation>
    <scope>NUCLEOTIDE SEQUENCE [LARGE SCALE GENOMIC DNA]</scope>
    <source>
        <strain evidence="2 3">JCM 12885</strain>
    </source>
</reference>
<feature type="signal peptide" evidence="1">
    <location>
        <begin position="1"/>
        <end position="19"/>
    </location>
</feature>